<gene>
    <name evidence="2" type="ORF">UFOPK3720_00737</name>
</gene>
<proteinExistence type="predicted"/>
<dbReference type="AlphaFoldDB" id="A0A6J7IMM1"/>
<feature type="region of interest" description="Disordered" evidence="1">
    <location>
        <begin position="90"/>
        <end position="119"/>
    </location>
</feature>
<feature type="region of interest" description="Disordered" evidence="1">
    <location>
        <begin position="30"/>
        <end position="55"/>
    </location>
</feature>
<evidence type="ECO:0000256" key="1">
    <source>
        <dbReference type="SAM" id="MobiDB-lite"/>
    </source>
</evidence>
<organism evidence="2">
    <name type="scientific">freshwater metagenome</name>
    <dbReference type="NCBI Taxonomy" id="449393"/>
    <lineage>
        <taxon>unclassified sequences</taxon>
        <taxon>metagenomes</taxon>
        <taxon>ecological metagenomes</taxon>
    </lineage>
</organism>
<sequence>MQSPSPSGKVRDPSTMECCFVRRPLAGDNCPEPKGRPLWDSSTRSSAPAKARSFESCMRLRKPSMPSKRTSLRSPTLNCAISPRSTRIGTRAVNPSTTSCPRPSPPFGRRPVEPWGSATTTSRSWVAPRFTSAILPRCARVRARPSWRPCPRISMHCPAMASTWSPSMTTWPSATRSGWAVSIASSGSRSASSCRT</sequence>
<protein>
    <submittedName>
        <fullName evidence="2">Unannotated protein</fullName>
    </submittedName>
</protein>
<name>A0A6J7IMM1_9ZZZZ</name>
<evidence type="ECO:0000313" key="2">
    <source>
        <dbReference type="EMBL" id="CAB4931562.1"/>
    </source>
</evidence>
<dbReference type="EMBL" id="CAFBNB010000120">
    <property type="protein sequence ID" value="CAB4931562.1"/>
    <property type="molecule type" value="Genomic_DNA"/>
</dbReference>
<accession>A0A6J7IMM1</accession>
<reference evidence="2" key="1">
    <citation type="submission" date="2020-05" db="EMBL/GenBank/DDBJ databases">
        <authorList>
            <person name="Chiriac C."/>
            <person name="Salcher M."/>
            <person name="Ghai R."/>
            <person name="Kavagutti S V."/>
        </authorList>
    </citation>
    <scope>NUCLEOTIDE SEQUENCE</scope>
</reference>